<gene>
    <name evidence="13" type="primary">moaE</name>
    <name evidence="13" type="ORF">NTH_03547</name>
</gene>
<dbReference type="Pfam" id="PF02391">
    <property type="entry name" value="MoaE"/>
    <property type="match status" value="1"/>
</dbReference>
<name>A0ABY5MPN9_9HYPH</name>
<comment type="function">
    <text evidence="6">Converts molybdopterin precursor Z into molybdopterin. This requires the incorporation of two sulfur atoms into precursor Z to generate a dithiolene group. The sulfur is provided by MoaD.</text>
</comment>
<dbReference type="EC" id="2.8.1.12" evidence="3"/>
<evidence type="ECO:0000256" key="4">
    <source>
        <dbReference type="ARBA" id="ARBA00013858"/>
    </source>
</evidence>
<evidence type="ECO:0000313" key="13">
    <source>
        <dbReference type="EMBL" id="UUP19060.1"/>
    </source>
</evidence>
<dbReference type="InterPro" id="IPR036563">
    <property type="entry name" value="MoaE_sf"/>
</dbReference>
<dbReference type="InterPro" id="IPR003448">
    <property type="entry name" value="Mopterin_biosynth_MoaE"/>
</dbReference>
<dbReference type="EMBL" id="CP030941">
    <property type="protein sequence ID" value="UUP19060.1"/>
    <property type="molecule type" value="Genomic_DNA"/>
</dbReference>
<dbReference type="Gene3D" id="3.90.1170.40">
    <property type="entry name" value="Molybdopterin biosynthesis MoaE subunit"/>
    <property type="match status" value="1"/>
</dbReference>
<evidence type="ECO:0000313" key="14">
    <source>
        <dbReference type="Proteomes" id="UP001342418"/>
    </source>
</evidence>
<evidence type="ECO:0000256" key="10">
    <source>
        <dbReference type="ARBA" id="ARBA00030781"/>
    </source>
</evidence>
<accession>A0ABY5MPN9</accession>
<dbReference type="GO" id="GO:0030366">
    <property type="term" value="F:molybdopterin synthase activity"/>
    <property type="evidence" value="ECO:0007669"/>
    <property type="project" value="UniProtKB-EC"/>
</dbReference>
<dbReference type="PANTHER" id="PTHR23404">
    <property type="entry name" value="MOLYBDOPTERIN SYNTHASE RELATED"/>
    <property type="match status" value="1"/>
</dbReference>
<keyword evidence="5" id="KW-0501">Molybdenum cofactor biosynthesis</keyword>
<evidence type="ECO:0000256" key="9">
    <source>
        <dbReference type="ARBA" id="ARBA00030407"/>
    </source>
</evidence>
<evidence type="ECO:0000256" key="1">
    <source>
        <dbReference type="ARBA" id="ARBA00005046"/>
    </source>
</evidence>
<evidence type="ECO:0000256" key="2">
    <source>
        <dbReference type="ARBA" id="ARBA00005426"/>
    </source>
</evidence>
<proteinExistence type="inferred from homology"/>
<dbReference type="CDD" id="cd00756">
    <property type="entry name" value="MoaE"/>
    <property type="match status" value="1"/>
</dbReference>
<sequence length="155" mass="16889">MAPCRPTIRVQPGDFDAAAEIRALAENRRDVGAVVTFTGLCRDEGGRLAALELEHYPGMAEAELERVAQEAVGRWPVTGLTVIHRHGVMKPGENIVLIVAASAHRKAAFEAADFLMDYLKSRAPFWKKEHLADGGEGGWVEARESDAAAAGRWKK</sequence>
<dbReference type="RefSeq" id="WP_338531244.1">
    <property type="nucleotide sequence ID" value="NZ_CP030941.1"/>
</dbReference>
<dbReference type="Proteomes" id="UP001342418">
    <property type="component" value="Chromosome"/>
</dbReference>
<evidence type="ECO:0000256" key="11">
    <source>
        <dbReference type="ARBA" id="ARBA00032474"/>
    </source>
</evidence>
<evidence type="ECO:0000256" key="6">
    <source>
        <dbReference type="ARBA" id="ARBA00025448"/>
    </source>
</evidence>
<evidence type="ECO:0000256" key="8">
    <source>
        <dbReference type="ARBA" id="ARBA00029745"/>
    </source>
</evidence>
<keyword evidence="14" id="KW-1185">Reference proteome</keyword>
<protein>
    <recommendedName>
        <fullName evidence="4">Molybdopterin synthase catalytic subunit</fullName>
        <ecNumber evidence="3">2.8.1.12</ecNumber>
    </recommendedName>
    <alternativeName>
        <fullName evidence="10">MPT synthase subunit 2</fullName>
    </alternativeName>
    <alternativeName>
        <fullName evidence="8">Molybdenum cofactor biosynthesis protein E</fullName>
    </alternativeName>
    <alternativeName>
        <fullName evidence="9">Molybdopterin-converting factor large subunit</fullName>
    </alternativeName>
    <alternativeName>
        <fullName evidence="11">Molybdopterin-converting factor subunit 2</fullName>
    </alternativeName>
</protein>
<evidence type="ECO:0000256" key="5">
    <source>
        <dbReference type="ARBA" id="ARBA00023150"/>
    </source>
</evidence>
<comment type="pathway">
    <text evidence="1">Cofactor biosynthesis; molybdopterin biosynthesis.</text>
</comment>
<reference evidence="13 14" key="1">
    <citation type="submission" date="2018-07" db="EMBL/GenBank/DDBJ databases">
        <title>Genome sequence of Nitratireductor thuwali#1536.</title>
        <authorList>
            <person name="Michoud G."/>
            <person name="Merlino G."/>
            <person name="Sefrji F.O."/>
            <person name="Daffonchio D."/>
        </authorList>
    </citation>
    <scope>NUCLEOTIDE SEQUENCE [LARGE SCALE GENOMIC DNA]</scope>
    <source>
        <strain evidence="14">Nit1536</strain>
    </source>
</reference>
<comment type="catalytic activity">
    <reaction evidence="12">
        <text>2 [molybdopterin-synthase sulfur-carrier protein]-C-terminal-Gly-aminoethanethioate + cyclic pyranopterin phosphate + H2O = molybdopterin + 2 [molybdopterin-synthase sulfur-carrier protein]-C-terminal Gly-Gly + 2 H(+)</text>
        <dbReference type="Rhea" id="RHEA:26333"/>
        <dbReference type="Rhea" id="RHEA-COMP:12202"/>
        <dbReference type="Rhea" id="RHEA-COMP:19907"/>
        <dbReference type="ChEBI" id="CHEBI:15377"/>
        <dbReference type="ChEBI" id="CHEBI:15378"/>
        <dbReference type="ChEBI" id="CHEBI:58698"/>
        <dbReference type="ChEBI" id="CHEBI:59648"/>
        <dbReference type="ChEBI" id="CHEBI:90778"/>
        <dbReference type="ChEBI" id="CHEBI:232372"/>
        <dbReference type="EC" id="2.8.1.12"/>
    </reaction>
</comment>
<evidence type="ECO:0000256" key="7">
    <source>
        <dbReference type="ARBA" id="ARBA00026066"/>
    </source>
</evidence>
<evidence type="ECO:0000256" key="3">
    <source>
        <dbReference type="ARBA" id="ARBA00011950"/>
    </source>
</evidence>
<evidence type="ECO:0000256" key="12">
    <source>
        <dbReference type="ARBA" id="ARBA00049878"/>
    </source>
</evidence>
<organism evidence="13 14">
    <name type="scientific">Nitratireductor thuwali</name>
    <dbReference type="NCBI Taxonomy" id="2267699"/>
    <lineage>
        <taxon>Bacteria</taxon>
        <taxon>Pseudomonadati</taxon>
        <taxon>Pseudomonadota</taxon>
        <taxon>Alphaproteobacteria</taxon>
        <taxon>Hyphomicrobiales</taxon>
        <taxon>Phyllobacteriaceae</taxon>
        <taxon>Nitratireductor</taxon>
    </lineage>
</organism>
<keyword evidence="13" id="KW-0808">Transferase</keyword>
<comment type="subunit">
    <text evidence="7">Heterotetramer of 2 MoaD subunits and 2 MoaE subunits. Also stable as homodimer. The enzyme changes between these two forms during catalysis.</text>
</comment>
<comment type="similarity">
    <text evidence="2">Belongs to the MoaE family.</text>
</comment>
<dbReference type="SUPFAM" id="SSF54690">
    <property type="entry name" value="Molybdopterin synthase subunit MoaE"/>
    <property type="match status" value="1"/>
</dbReference>